<keyword evidence="5" id="KW-0539">Nucleus</keyword>
<proteinExistence type="inferred from homology"/>
<dbReference type="GO" id="GO:0005634">
    <property type="term" value="C:nucleus"/>
    <property type="evidence" value="ECO:0007669"/>
    <property type="project" value="UniProtKB-SubCell"/>
</dbReference>
<dbReference type="InterPro" id="IPR047265">
    <property type="entry name" value="PIF1-like_bHLH"/>
</dbReference>
<dbReference type="InterPro" id="IPR044273">
    <property type="entry name" value="PIF3-like"/>
</dbReference>
<feature type="domain" description="BHLH" evidence="7">
    <location>
        <begin position="256"/>
        <end position="305"/>
    </location>
</feature>
<evidence type="ECO:0000313" key="8">
    <source>
        <dbReference type="EMBL" id="ONK74413.1"/>
    </source>
</evidence>
<feature type="compositionally biased region" description="Basic residues" evidence="6">
    <location>
        <begin position="245"/>
        <end position="255"/>
    </location>
</feature>
<accession>A0A5P1F9J8</accession>
<dbReference type="InterPro" id="IPR011598">
    <property type="entry name" value="bHLH_dom"/>
</dbReference>
<evidence type="ECO:0000256" key="2">
    <source>
        <dbReference type="ARBA" id="ARBA00005510"/>
    </source>
</evidence>
<feature type="region of interest" description="Disordered" evidence="6">
    <location>
        <begin position="190"/>
        <end position="264"/>
    </location>
</feature>
<dbReference type="Pfam" id="PF00010">
    <property type="entry name" value="HLH"/>
    <property type="match status" value="1"/>
</dbReference>
<dbReference type="OMA" id="THKHDQA"/>
<evidence type="ECO:0000313" key="9">
    <source>
        <dbReference type="Proteomes" id="UP000243459"/>
    </source>
</evidence>
<comment type="similarity">
    <text evidence="2">Belongs to the bHLH protein family.</text>
</comment>
<dbReference type="EMBL" id="CM007383">
    <property type="protein sequence ID" value="ONK74413.1"/>
    <property type="molecule type" value="Genomic_DNA"/>
</dbReference>
<dbReference type="Gene3D" id="4.10.280.10">
    <property type="entry name" value="Helix-loop-helix DNA-binding domain"/>
    <property type="match status" value="1"/>
</dbReference>
<evidence type="ECO:0000256" key="3">
    <source>
        <dbReference type="ARBA" id="ARBA00023015"/>
    </source>
</evidence>
<dbReference type="Proteomes" id="UP000243459">
    <property type="component" value="Chromosome 3"/>
</dbReference>
<organism evidence="8 9">
    <name type="scientific">Asparagus officinalis</name>
    <name type="common">Garden asparagus</name>
    <dbReference type="NCBI Taxonomy" id="4686"/>
    <lineage>
        <taxon>Eukaryota</taxon>
        <taxon>Viridiplantae</taxon>
        <taxon>Streptophyta</taxon>
        <taxon>Embryophyta</taxon>
        <taxon>Tracheophyta</taxon>
        <taxon>Spermatophyta</taxon>
        <taxon>Magnoliopsida</taxon>
        <taxon>Liliopsida</taxon>
        <taxon>Asparagales</taxon>
        <taxon>Asparagaceae</taxon>
        <taxon>Asparagoideae</taxon>
        <taxon>Asparagus</taxon>
    </lineage>
</organism>
<sequence length="450" mass="49925">MTDFIRPDNELVELLWRNGHVVMQSQTNRKPQATLRPEPQPKPVVSVVNSSNLMQEDETASWFQYAFDYPLEKELCSELLDEMPMADAIDANKPNKEVIRDAEKNPFTMPPPKSQTTRLGNFSHFSRPMRGDVGESSSIRTVGSSACGSNQVPNQGDVSNNLSRGVFEKRSKGRGPMISLQEGVHANTFDTTVTSSSGGSGCSFGRTTGQQSTSDQNNKRKGRDAEESECHSEEAEYESIEAKKHTQRPTSTRKSRAAEVHNLSERRRRDRINEKMKALQELIPHCNKSDKASMLDEAIEYLKSLQLQLQLMWMGSGMAPMMFPGIQQYMPRVGVGMGHTSIPPINNPMQLSRTPLVNHSMPSSAPSNQMPMCPSPSLNPANFQNVHHIPEPYARYFGFSHMQLPPQAVNLYSYGSQMVQQQNQTAAVAGSSSLPTSGIPMENLQNGHSG</sequence>
<dbReference type="AlphaFoldDB" id="A0A5P1F9J8"/>
<dbReference type="GO" id="GO:0046983">
    <property type="term" value="F:protein dimerization activity"/>
    <property type="evidence" value="ECO:0007669"/>
    <property type="project" value="InterPro"/>
</dbReference>
<keyword evidence="3" id="KW-0805">Transcription regulation</keyword>
<feature type="region of interest" description="Disordered" evidence="6">
    <location>
        <begin position="430"/>
        <end position="450"/>
    </location>
</feature>
<dbReference type="FunFam" id="4.10.280.10:FF:000004">
    <property type="entry name" value="Basic helix-loop-helix transcription factor"/>
    <property type="match status" value="1"/>
</dbReference>
<evidence type="ECO:0000259" key="7">
    <source>
        <dbReference type="PROSITE" id="PS50888"/>
    </source>
</evidence>
<keyword evidence="9" id="KW-1185">Reference proteome</keyword>
<dbReference type="GO" id="GO:0003700">
    <property type="term" value="F:DNA-binding transcription factor activity"/>
    <property type="evidence" value="ECO:0007669"/>
    <property type="project" value="InterPro"/>
</dbReference>
<evidence type="ECO:0000256" key="5">
    <source>
        <dbReference type="ARBA" id="ARBA00023242"/>
    </source>
</evidence>
<dbReference type="CDD" id="cd11445">
    <property type="entry name" value="bHLH_AtPIF_like"/>
    <property type="match status" value="1"/>
</dbReference>
<feature type="compositionally biased region" description="Polar residues" evidence="6">
    <location>
        <begin position="114"/>
        <end position="124"/>
    </location>
</feature>
<dbReference type="Gramene" id="ONK74413">
    <property type="protein sequence ID" value="ONK74413"/>
    <property type="gene ID" value="A4U43_C03F5960"/>
</dbReference>
<reference evidence="9" key="1">
    <citation type="journal article" date="2017" name="Nat. Commun.">
        <title>The asparagus genome sheds light on the origin and evolution of a young Y chromosome.</title>
        <authorList>
            <person name="Harkess A."/>
            <person name="Zhou J."/>
            <person name="Xu C."/>
            <person name="Bowers J.E."/>
            <person name="Van der Hulst R."/>
            <person name="Ayyampalayam S."/>
            <person name="Mercati F."/>
            <person name="Riccardi P."/>
            <person name="McKain M.R."/>
            <person name="Kakrana A."/>
            <person name="Tang H."/>
            <person name="Ray J."/>
            <person name="Groenendijk J."/>
            <person name="Arikit S."/>
            <person name="Mathioni S.M."/>
            <person name="Nakano M."/>
            <person name="Shan H."/>
            <person name="Telgmann-Rauber A."/>
            <person name="Kanno A."/>
            <person name="Yue Z."/>
            <person name="Chen H."/>
            <person name="Li W."/>
            <person name="Chen Y."/>
            <person name="Xu X."/>
            <person name="Zhang Y."/>
            <person name="Luo S."/>
            <person name="Chen H."/>
            <person name="Gao J."/>
            <person name="Mao Z."/>
            <person name="Pires J.C."/>
            <person name="Luo M."/>
            <person name="Kudrna D."/>
            <person name="Wing R.A."/>
            <person name="Meyers B.C."/>
            <person name="Yi K."/>
            <person name="Kong H."/>
            <person name="Lavrijsen P."/>
            <person name="Sunseri F."/>
            <person name="Falavigna A."/>
            <person name="Ye Y."/>
            <person name="Leebens-Mack J.H."/>
            <person name="Chen G."/>
        </authorList>
    </citation>
    <scope>NUCLEOTIDE SEQUENCE [LARGE SCALE GENOMIC DNA]</scope>
    <source>
        <strain evidence="9">cv. DH0086</strain>
    </source>
</reference>
<dbReference type="PANTHER" id="PTHR46807">
    <property type="entry name" value="TRANSCRIPTION FACTOR PIF3"/>
    <property type="match status" value="1"/>
</dbReference>
<feature type="compositionally biased region" description="Low complexity" evidence="6">
    <location>
        <begin position="191"/>
        <end position="209"/>
    </location>
</feature>
<dbReference type="SMART" id="SM00353">
    <property type="entry name" value="HLH"/>
    <property type="match status" value="1"/>
</dbReference>
<evidence type="ECO:0000256" key="4">
    <source>
        <dbReference type="ARBA" id="ARBA00023163"/>
    </source>
</evidence>
<gene>
    <name evidence="8" type="ORF">A4U43_C03F5960</name>
</gene>
<comment type="subcellular location">
    <subcellularLocation>
        <location evidence="1">Nucleus</location>
    </subcellularLocation>
</comment>
<dbReference type="PANTHER" id="PTHR46807:SF7">
    <property type="entry name" value="BHLH DOMAIN-CONTAINING PROTEIN"/>
    <property type="match status" value="1"/>
</dbReference>
<evidence type="ECO:0000256" key="6">
    <source>
        <dbReference type="SAM" id="MobiDB-lite"/>
    </source>
</evidence>
<protein>
    <recommendedName>
        <fullName evidence="7">BHLH domain-containing protein</fullName>
    </recommendedName>
</protein>
<name>A0A5P1F9J8_ASPOF</name>
<feature type="compositionally biased region" description="Basic and acidic residues" evidence="6">
    <location>
        <begin position="223"/>
        <end position="244"/>
    </location>
</feature>
<evidence type="ECO:0000256" key="1">
    <source>
        <dbReference type="ARBA" id="ARBA00004123"/>
    </source>
</evidence>
<dbReference type="SUPFAM" id="SSF47459">
    <property type="entry name" value="HLH, helix-loop-helix DNA-binding domain"/>
    <property type="match status" value="1"/>
</dbReference>
<feature type="compositionally biased region" description="Polar residues" evidence="6">
    <location>
        <begin position="135"/>
        <end position="163"/>
    </location>
</feature>
<feature type="region of interest" description="Disordered" evidence="6">
    <location>
        <begin position="103"/>
        <end position="163"/>
    </location>
</feature>
<dbReference type="InterPro" id="IPR036638">
    <property type="entry name" value="HLH_DNA-bd_sf"/>
</dbReference>
<keyword evidence="4" id="KW-0804">Transcription</keyword>
<dbReference type="PROSITE" id="PS50888">
    <property type="entry name" value="BHLH"/>
    <property type="match status" value="1"/>
</dbReference>